<evidence type="ECO:0000256" key="4">
    <source>
        <dbReference type="SAM" id="MobiDB-lite"/>
    </source>
</evidence>
<organism evidence="6 7">
    <name type="scientific">Candidatus Methanoperedens nitratireducens</name>
    <dbReference type="NCBI Taxonomy" id="1392998"/>
    <lineage>
        <taxon>Archaea</taxon>
        <taxon>Methanobacteriati</taxon>
        <taxon>Methanobacteriota</taxon>
        <taxon>Stenosarchaea group</taxon>
        <taxon>Methanomicrobia</taxon>
        <taxon>Methanosarcinales</taxon>
        <taxon>ANME-2 cluster</taxon>
        <taxon>Candidatus Methanoperedentaceae</taxon>
        <taxon>Candidatus Methanoperedens</taxon>
    </lineage>
</organism>
<evidence type="ECO:0000256" key="2">
    <source>
        <dbReference type="ARBA" id="ARBA00022801"/>
    </source>
</evidence>
<keyword evidence="3 6" id="KW-0269">Exonuclease</keyword>
<evidence type="ECO:0000259" key="5">
    <source>
        <dbReference type="Pfam" id="PF00149"/>
    </source>
</evidence>
<gene>
    <name evidence="6" type="ORF">ANME2D_01981</name>
</gene>
<dbReference type="Proteomes" id="UP000027153">
    <property type="component" value="Unassembled WGS sequence"/>
</dbReference>
<dbReference type="InterPro" id="IPR029052">
    <property type="entry name" value="Metallo-depent_PP-like"/>
</dbReference>
<dbReference type="OrthoDB" id="11638at2157"/>
<accession>A0A062V9D1</accession>
<dbReference type="CDD" id="cd00840">
    <property type="entry name" value="MPP_Mre11_N"/>
    <property type="match status" value="1"/>
</dbReference>
<reference evidence="6 7" key="1">
    <citation type="journal article" date="2013" name="Nature">
        <title>Anaerobic oxidation of methane coupled to nitrate reduction in a novel archaeal lineage.</title>
        <authorList>
            <person name="Haroon M.F."/>
            <person name="Hu S."/>
            <person name="Shi Y."/>
            <person name="Imelfort M."/>
            <person name="Keller J."/>
            <person name="Hugenholtz P."/>
            <person name="Yuan Z."/>
            <person name="Tyson G.W."/>
        </authorList>
    </citation>
    <scope>NUCLEOTIDE SEQUENCE [LARGE SCALE GENOMIC DNA]</scope>
    <source>
        <strain evidence="6 7">ANME-2d</strain>
    </source>
</reference>
<evidence type="ECO:0000313" key="7">
    <source>
        <dbReference type="Proteomes" id="UP000027153"/>
    </source>
</evidence>
<dbReference type="InterPro" id="IPR004843">
    <property type="entry name" value="Calcineurin-like_PHP"/>
</dbReference>
<dbReference type="PANTHER" id="PTHR30337:SF0">
    <property type="entry name" value="NUCLEASE SBCCD SUBUNIT D"/>
    <property type="match status" value="1"/>
</dbReference>
<evidence type="ECO:0000313" key="6">
    <source>
        <dbReference type="EMBL" id="KCZ71925.1"/>
    </source>
</evidence>
<sequence length="439" mass="50710">MNFIHASDFHLGYAQYGLSERFRDYARAFHSVITYAIDNKTDFILISGDLFHKRNINAPTYEQAYKVLSLLRQKSPSTAVYAIEGNHDLAFHQDGKSWLQILDSQSLLKLIRLKEANGAKLMGDFVELDNARIFGVRYLGSGTVSIIPRIADEIKKINAEQGEKYTILMMHFGMEGQIRQEASGEIPYNSLLPLKEVVDYLALGHYHIQYELDDWIFNPGSVEMIAMSEYGLSKGFYHINQSDRKLITPLTRPVRRIKLDISSIKIPAELYTRIESKLDREQIIRSDMSPLIELVLYGEMNFPKSEVNIDRIKDMLADRFKPLWSEVKIIRSNLQYTINEGDVRGLTREQIELRVFSDQVKLDGRYQDNVEEIVKTMIEVKKMAAAGIEETAIQKELRWCFEKMKTSLSDNRDKKEVKNQVKNQEPNTRQTLLSHMGDI</sequence>
<dbReference type="InterPro" id="IPR050535">
    <property type="entry name" value="DNA_Repair-Maintenance_Comp"/>
</dbReference>
<evidence type="ECO:0000256" key="1">
    <source>
        <dbReference type="ARBA" id="ARBA00022722"/>
    </source>
</evidence>
<feature type="compositionally biased region" description="Polar residues" evidence="4">
    <location>
        <begin position="420"/>
        <end position="433"/>
    </location>
</feature>
<keyword evidence="7" id="KW-1185">Reference proteome</keyword>
<keyword evidence="2" id="KW-0378">Hydrolase</keyword>
<dbReference type="GO" id="GO:0004527">
    <property type="term" value="F:exonuclease activity"/>
    <property type="evidence" value="ECO:0007669"/>
    <property type="project" value="UniProtKB-KW"/>
</dbReference>
<dbReference type="EMBL" id="JMIY01000004">
    <property type="protein sequence ID" value="KCZ71925.1"/>
    <property type="molecule type" value="Genomic_DNA"/>
</dbReference>
<dbReference type="Pfam" id="PF00149">
    <property type="entry name" value="Metallophos"/>
    <property type="match status" value="1"/>
</dbReference>
<keyword evidence="1" id="KW-0540">Nuclease</keyword>
<dbReference type="PATRIC" id="fig|1392998.3.peg.1980"/>
<comment type="caution">
    <text evidence="6">The sequence shown here is derived from an EMBL/GenBank/DDBJ whole genome shotgun (WGS) entry which is preliminary data.</text>
</comment>
<feature type="region of interest" description="Disordered" evidence="4">
    <location>
        <begin position="411"/>
        <end position="439"/>
    </location>
</feature>
<feature type="domain" description="Calcineurin-like phosphoesterase" evidence="5">
    <location>
        <begin position="1"/>
        <end position="208"/>
    </location>
</feature>
<name>A0A062V9D1_9EURY</name>
<dbReference type="PANTHER" id="PTHR30337">
    <property type="entry name" value="COMPONENT OF ATP-DEPENDENT DSDNA EXONUCLEASE"/>
    <property type="match status" value="1"/>
</dbReference>
<dbReference type="AlphaFoldDB" id="A0A062V9D1"/>
<evidence type="ECO:0000256" key="3">
    <source>
        <dbReference type="ARBA" id="ARBA00022839"/>
    </source>
</evidence>
<dbReference type="RefSeq" id="WP_048090985.1">
    <property type="nucleotide sequence ID" value="NZ_JMIY01000004.1"/>
</dbReference>
<dbReference type="Gene3D" id="3.60.21.10">
    <property type="match status" value="1"/>
</dbReference>
<dbReference type="SUPFAM" id="SSF56300">
    <property type="entry name" value="Metallo-dependent phosphatases"/>
    <property type="match status" value="1"/>
</dbReference>
<proteinExistence type="predicted"/>
<dbReference type="InterPro" id="IPR041796">
    <property type="entry name" value="Mre11_N"/>
</dbReference>
<protein>
    <submittedName>
        <fullName evidence="6">DNA repair exonuclease</fullName>
    </submittedName>
</protein>